<feature type="region of interest" description="Disordered" evidence="1">
    <location>
        <begin position="254"/>
        <end position="277"/>
    </location>
</feature>
<protein>
    <submittedName>
        <fullName evidence="2">Uncharacterized protein</fullName>
    </submittedName>
</protein>
<name>A0A1S0U476_LOALO</name>
<evidence type="ECO:0000256" key="1">
    <source>
        <dbReference type="SAM" id="MobiDB-lite"/>
    </source>
</evidence>
<dbReference type="AlphaFoldDB" id="A0A1S0U476"/>
<dbReference type="KEGG" id="loa:LOAG_03486"/>
<feature type="region of interest" description="Disordered" evidence="1">
    <location>
        <begin position="1"/>
        <end position="25"/>
    </location>
</feature>
<feature type="compositionally biased region" description="Polar residues" evidence="1">
    <location>
        <begin position="254"/>
        <end position="269"/>
    </location>
</feature>
<proteinExistence type="predicted"/>
<dbReference type="CTD" id="9940873"/>
<dbReference type="OrthoDB" id="5832592at2759"/>
<dbReference type="GeneID" id="9940873"/>
<dbReference type="EMBL" id="JH712224">
    <property type="protein sequence ID" value="EFO25003.1"/>
    <property type="molecule type" value="Genomic_DNA"/>
</dbReference>
<reference evidence="2" key="1">
    <citation type="submission" date="2012-04" db="EMBL/GenBank/DDBJ databases">
        <title>The Genome Sequence of Loa loa.</title>
        <authorList>
            <consortium name="The Broad Institute Genome Sequencing Platform"/>
            <consortium name="Broad Institute Genome Sequencing Center for Infectious Disease"/>
            <person name="Nutman T.B."/>
            <person name="Fink D.L."/>
            <person name="Russ C."/>
            <person name="Young S."/>
            <person name="Zeng Q."/>
            <person name="Gargeya S."/>
            <person name="Alvarado L."/>
            <person name="Berlin A."/>
            <person name="Chapman S.B."/>
            <person name="Chen Z."/>
            <person name="Freedman E."/>
            <person name="Gellesch M."/>
            <person name="Goldberg J."/>
            <person name="Griggs A."/>
            <person name="Gujja S."/>
            <person name="Heilman E.R."/>
            <person name="Heiman D."/>
            <person name="Howarth C."/>
            <person name="Mehta T."/>
            <person name="Neiman D."/>
            <person name="Pearson M."/>
            <person name="Roberts A."/>
            <person name="Saif S."/>
            <person name="Shea T."/>
            <person name="Shenoy N."/>
            <person name="Sisk P."/>
            <person name="Stolte C."/>
            <person name="Sykes S."/>
            <person name="White J."/>
            <person name="Yandava C."/>
            <person name="Haas B."/>
            <person name="Henn M.R."/>
            <person name="Nusbaum C."/>
            <person name="Birren B."/>
        </authorList>
    </citation>
    <scope>NUCLEOTIDE SEQUENCE [LARGE SCALE GENOMIC DNA]</scope>
</reference>
<sequence>MSRKISSESESNTVNTGDNGDDLMTGISISQEKITDHSKTNDNMEDIVIGKPSSKDHQSQSFFFNDDIIGQKYVELAKLPGLQHIHGTKIIWKRTQNVLELPILGHFRTYEKRVDRSRPNPWRRHGALIKIYEIGGWISKVEKQQISRRDRKYFHIKAGSKPCNPPTRPPISIRESKFLPPSSVNIPSGTNQSIDELAFIAAMHIQEAIRNSISIFLQSHQIETTGKVNSKNNSYSIGKMNLGGRSLSVQHLSARSTHSLGKNSRSRSLSLVGRKSR</sequence>
<dbReference type="OMA" id="GSKPCNP"/>
<dbReference type="InParanoid" id="A0A1S0U476"/>
<feature type="compositionally biased region" description="Polar residues" evidence="1">
    <location>
        <begin position="8"/>
        <end position="18"/>
    </location>
</feature>
<dbReference type="RefSeq" id="XP_003139071.1">
    <property type="nucleotide sequence ID" value="XM_003139023.1"/>
</dbReference>
<organism evidence="2">
    <name type="scientific">Loa loa</name>
    <name type="common">Eye worm</name>
    <name type="synonym">Filaria loa</name>
    <dbReference type="NCBI Taxonomy" id="7209"/>
    <lineage>
        <taxon>Eukaryota</taxon>
        <taxon>Metazoa</taxon>
        <taxon>Ecdysozoa</taxon>
        <taxon>Nematoda</taxon>
        <taxon>Chromadorea</taxon>
        <taxon>Rhabditida</taxon>
        <taxon>Spirurina</taxon>
        <taxon>Spiruromorpha</taxon>
        <taxon>Filarioidea</taxon>
        <taxon>Onchocercidae</taxon>
        <taxon>Loa</taxon>
    </lineage>
</organism>
<accession>A0A1S0U476</accession>
<evidence type="ECO:0000313" key="2">
    <source>
        <dbReference type="EMBL" id="EFO25003.1"/>
    </source>
</evidence>
<gene>
    <name evidence="2" type="ORF">LOAG_03486</name>
</gene>